<sequence length="366" mass="41212">MKLEGKIKELENSNRILRIKVAGNVDSTPTKVVNNDIPNPDLLQHHTEHIVGGFPMHLETQHLQSKIQSMENIYSLNRRVSDLEYNSPKQRLDALELSKQHWPSPQGNNLYHGYQNHISGLQVNGYQNQIPDPNGNGYQNHIPGPHGNGYQNHTPSSNVNSYYNKTPNPQVNGYQNLKPDMHMRNKQPTPNVPFNDSHPPGHLPLKVNMPYMHNPNSHTYPWNLPPPCYMKMQPKSGTQSDIETRSDQKQPTMKCNASSMKNLVTGLPLHLNSTLPNKPLTDPQPSNDAGCSNTVTQELDYATVETKEIVIHHEQIASTDPETESSNEFKSISNQPLISTPTVIAAANIEPHKWVYELINSYSTAR</sequence>
<dbReference type="OrthoDB" id="6188151at2759"/>
<organism evidence="1 2">
    <name type="scientific">Mytilus coruscus</name>
    <name type="common">Sea mussel</name>
    <dbReference type="NCBI Taxonomy" id="42192"/>
    <lineage>
        <taxon>Eukaryota</taxon>
        <taxon>Metazoa</taxon>
        <taxon>Spiralia</taxon>
        <taxon>Lophotrochozoa</taxon>
        <taxon>Mollusca</taxon>
        <taxon>Bivalvia</taxon>
        <taxon>Autobranchia</taxon>
        <taxon>Pteriomorphia</taxon>
        <taxon>Mytilida</taxon>
        <taxon>Mytiloidea</taxon>
        <taxon>Mytilidae</taxon>
        <taxon>Mytilinae</taxon>
        <taxon>Mytilus</taxon>
    </lineage>
</organism>
<accession>A0A6J8CDR7</accession>
<dbReference type="AlphaFoldDB" id="A0A6J8CDR7"/>
<keyword evidence="2" id="KW-1185">Reference proteome</keyword>
<name>A0A6J8CDR7_MYTCO</name>
<reference evidence="1 2" key="1">
    <citation type="submission" date="2020-06" db="EMBL/GenBank/DDBJ databases">
        <authorList>
            <person name="Li R."/>
            <person name="Bekaert M."/>
        </authorList>
    </citation>
    <scope>NUCLEOTIDE SEQUENCE [LARGE SCALE GENOMIC DNA]</scope>
    <source>
        <strain evidence="2">wild</strain>
    </source>
</reference>
<proteinExistence type="predicted"/>
<protein>
    <submittedName>
        <fullName evidence="1">Uncharacterized protein</fullName>
    </submittedName>
</protein>
<gene>
    <name evidence="1" type="ORF">MCOR_28357</name>
</gene>
<dbReference type="Proteomes" id="UP000507470">
    <property type="component" value="Unassembled WGS sequence"/>
</dbReference>
<evidence type="ECO:0000313" key="1">
    <source>
        <dbReference type="EMBL" id="CAC5393496.1"/>
    </source>
</evidence>
<dbReference type="EMBL" id="CACVKT020005203">
    <property type="protein sequence ID" value="CAC5393496.1"/>
    <property type="molecule type" value="Genomic_DNA"/>
</dbReference>
<evidence type="ECO:0000313" key="2">
    <source>
        <dbReference type="Proteomes" id="UP000507470"/>
    </source>
</evidence>